<evidence type="ECO:0000256" key="1">
    <source>
        <dbReference type="SAM" id="Phobius"/>
    </source>
</evidence>
<evidence type="ECO:0000313" key="3">
    <source>
        <dbReference type="EMBL" id="EEZ92541.1"/>
    </source>
</evidence>
<organism evidence="3 4">
    <name type="scientific">Candidatus Parvarchaeum acidiphilum ARMAN-4</name>
    <dbReference type="NCBI Taxonomy" id="662760"/>
    <lineage>
        <taxon>Archaea</taxon>
        <taxon>Candidatus Parvarchaeota</taxon>
        <taxon>Candidatus Parvarchaeum</taxon>
    </lineage>
</organism>
<keyword evidence="1" id="KW-0472">Membrane</keyword>
<feature type="transmembrane region" description="Helical" evidence="1">
    <location>
        <begin position="20"/>
        <end position="42"/>
    </location>
</feature>
<feature type="domain" description="YrhK" evidence="2">
    <location>
        <begin position="17"/>
        <end position="72"/>
    </location>
</feature>
<dbReference type="Proteomes" id="UP000009375">
    <property type="component" value="Unassembled WGS sequence"/>
</dbReference>
<gene>
    <name evidence="3" type="ORF">BJBARM4_0903</name>
</gene>
<reference evidence="3 4" key="1">
    <citation type="journal article" date="2010" name="Proc. Natl. Acad. Sci. U.S.A.">
        <title>Enigmatic, ultrasmall, uncultivated Archaea.</title>
        <authorList>
            <person name="Baker B.J."/>
            <person name="Comolli L.R."/>
            <person name="Dick G.J."/>
            <person name="Hauser L.J."/>
            <person name="Hyatt D."/>
            <person name="Dill B.D."/>
            <person name="Land M.L."/>
            <person name="Verberkmoes N.C."/>
            <person name="Hettich R.L."/>
            <person name="Banfield J.F."/>
        </authorList>
    </citation>
    <scope>NUCLEOTIDE SEQUENCE [LARGE SCALE GENOMIC DNA]</scope>
</reference>
<proteinExistence type="predicted"/>
<dbReference type="Pfam" id="PF14145">
    <property type="entry name" value="YrhK"/>
    <property type="match status" value="1"/>
</dbReference>
<protein>
    <recommendedName>
        <fullName evidence="2">YrhK domain-containing protein</fullName>
    </recommendedName>
</protein>
<accession>D2EGK4</accession>
<feature type="transmembrane region" description="Helical" evidence="1">
    <location>
        <begin position="48"/>
        <end position="69"/>
    </location>
</feature>
<dbReference type="AlphaFoldDB" id="D2EGK4"/>
<dbReference type="EMBL" id="GG730075">
    <property type="protein sequence ID" value="EEZ92541.1"/>
    <property type="molecule type" value="Genomic_DNA"/>
</dbReference>
<sequence>MALKRDKDKIKRDIERNYKALGLINAFMIGIEFLIGSIEFLPGHLNTIGIYLFILGSFQILLVPTIRISRDIHIKLRLKKS</sequence>
<name>D2EGK4_PARA4</name>
<keyword evidence="1" id="KW-0812">Transmembrane</keyword>
<evidence type="ECO:0000313" key="4">
    <source>
        <dbReference type="Proteomes" id="UP000009375"/>
    </source>
</evidence>
<evidence type="ECO:0000259" key="2">
    <source>
        <dbReference type="Pfam" id="PF14145"/>
    </source>
</evidence>
<dbReference type="InterPro" id="IPR025424">
    <property type="entry name" value="YrhK_domain"/>
</dbReference>
<keyword evidence="1" id="KW-1133">Transmembrane helix</keyword>